<name>A0A934SWD8_9BURK</name>
<dbReference type="Proteomes" id="UP000622890">
    <property type="component" value="Unassembled WGS sequence"/>
</dbReference>
<accession>A0A934SWD8</accession>
<protein>
    <submittedName>
        <fullName evidence="1">Uncharacterized protein</fullName>
    </submittedName>
</protein>
<keyword evidence="2" id="KW-1185">Reference proteome</keyword>
<evidence type="ECO:0000313" key="2">
    <source>
        <dbReference type="Proteomes" id="UP000622890"/>
    </source>
</evidence>
<comment type="caution">
    <text evidence="1">The sequence shown here is derived from an EMBL/GenBank/DDBJ whole genome shotgun (WGS) entry which is preliminary data.</text>
</comment>
<evidence type="ECO:0000313" key="1">
    <source>
        <dbReference type="EMBL" id="MBK4736987.1"/>
    </source>
</evidence>
<sequence>MIARNRREDVQQKKNGHVPIFLSLPPEPCCAHYGGKSRLRCVTDCPETASISPPCSHKNQFIAMESDAVCCVRRHGGFNKPLHYTRYTGCPQCKYPYAAAGGVWEAATSGAKTPRSS</sequence>
<organism evidence="1 2">
    <name type="scientific">Noviherbaspirillum pedocola</name>
    <dbReference type="NCBI Taxonomy" id="2801341"/>
    <lineage>
        <taxon>Bacteria</taxon>
        <taxon>Pseudomonadati</taxon>
        <taxon>Pseudomonadota</taxon>
        <taxon>Betaproteobacteria</taxon>
        <taxon>Burkholderiales</taxon>
        <taxon>Oxalobacteraceae</taxon>
        <taxon>Noviherbaspirillum</taxon>
    </lineage>
</organism>
<gene>
    <name evidence="1" type="ORF">JJB74_20390</name>
</gene>
<dbReference type="EMBL" id="JAEPBG010000009">
    <property type="protein sequence ID" value="MBK4736987.1"/>
    <property type="molecule type" value="Genomic_DNA"/>
</dbReference>
<proteinExistence type="predicted"/>
<reference evidence="1" key="1">
    <citation type="submission" date="2021-01" db="EMBL/GenBank/DDBJ databases">
        <title>Genome sequence of strain Noviherbaspirillum sp. DKR-6.</title>
        <authorList>
            <person name="Chaudhary D.K."/>
        </authorList>
    </citation>
    <scope>NUCLEOTIDE SEQUENCE</scope>
    <source>
        <strain evidence="1">DKR-6</strain>
    </source>
</reference>
<dbReference type="AlphaFoldDB" id="A0A934SWD8"/>
<dbReference type="RefSeq" id="WP_200595027.1">
    <property type="nucleotide sequence ID" value="NZ_JAEPBG010000009.1"/>
</dbReference>